<dbReference type="InterPro" id="IPR043502">
    <property type="entry name" value="DNA/RNA_pol_sf"/>
</dbReference>
<dbReference type="InterPro" id="IPR001584">
    <property type="entry name" value="Integrase_cat-core"/>
</dbReference>
<dbReference type="InterPro" id="IPR036397">
    <property type="entry name" value="RNaseH_sf"/>
</dbReference>
<dbReference type="InterPro" id="IPR041373">
    <property type="entry name" value="RT_RNaseH"/>
</dbReference>
<protein>
    <recommendedName>
        <fullName evidence="12">Chromo domain-containing protein</fullName>
    </recommendedName>
</protein>
<dbReference type="Gene3D" id="3.30.420.10">
    <property type="entry name" value="Ribonuclease H-like superfamily/Ribonuclease H"/>
    <property type="match status" value="1"/>
</dbReference>
<evidence type="ECO:0000256" key="7">
    <source>
        <dbReference type="SAM" id="MobiDB-lite"/>
    </source>
</evidence>
<evidence type="ECO:0000256" key="4">
    <source>
        <dbReference type="ARBA" id="ARBA00022759"/>
    </source>
</evidence>
<evidence type="ECO:0000256" key="6">
    <source>
        <dbReference type="ARBA" id="ARBA00022918"/>
    </source>
</evidence>
<dbReference type="GO" id="GO:0003964">
    <property type="term" value="F:RNA-directed DNA polymerase activity"/>
    <property type="evidence" value="ECO:0007669"/>
    <property type="project" value="UniProtKB-KW"/>
</dbReference>
<dbReference type="Pfam" id="PF17921">
    <property type="entry name" value="Integrase_H2C2"/>
    <property type="match status" value="1"/>
</dbReference>
<keyword evidence="11" id="KW-1185">Reference proteome</keyword>
<evidence type="ECO:0000256" key="5">
    <source>
        <dbReference type="ARBA" id="ARBA00022801"/>
    </source>
</evidence>
<comment type="caution">
    <text evidence="10">The sequence shown here is derived from an EMBL/GenBank/DDBJ whole genome shotgun (WGS) entry which is preliminary data.</text>
</comment>
<dbReference type="GO" id="GO:0004519">
    <property type="term" value="F:endonuclease activity"/>
    <property type="evidence" value="ECO:0007669"/>
    <property type="project" value="UniProtKB-KW"/>
</dbReference>
<evidence type="ECO:0000259" key="8">
    <source>
        <dbReference type="PROSITE" id="PS50013"/>
    </source>
</evidence>
<feature type="region of interest" description="Disordered" evidence="7">
    <location>
        <begin position="730"/>
        <end position="757"/>
    </location>
</feature>
<dbReference type="PANTHER" id="PTHR37984">
    <property type="entry name" value="PROTEIN CBG26694"/>
    <property type="match status" value="1"/>
</dbReference>
<dbReference type="Gene3D" id="2.40.50.40">
    <property type="match status" value="1"/>
</dbReference>
<dbReference type="CDD" id="cd00024">
    <property type="entry name" value="CD_CSD"/>
    <property type="match status" value="1"/>
</dbReference>
<dbReference type="PROSITE" id="PS50013">
    <property type="entry name" value="CHROMO_2"/>
    <property type="match status" value="1"/>
</dbReference>
<dbReference type="PANTHER" id="PTHR37984:SF5">
    <property type="entry name" value="PROTEIN NYNRIN-LIKE"/>
    <property type="match status" value="1"/>
</dbReference>
<organism evidence="10 11">
    <name type="scientific">Cymbomonas tetramitiformis</name>
    <dbReference type="NCBI Taxonomy" id="36881"/>
    <lineage>
        <taxon>Eukaryota</taxon>
        <taxon>Viridiplantae</taxon>
        <taxon>Chlorophyta</taxon>
        <taxon>Pyramimonadophyceae</taxon>
        <taxon>Pyramimonadales</taxon>
        <taxon>Pyramimonadaceae</taxon>
        <taxon>Cymbomonas</taxon>
    </lineage>
</organism>
<dbReference type="SUPFAM" id="SSF56672">
    <property type="entry name" value="DNA/RNA polymerases"/>
    <property type="match status" value="1"/>
</dbReference>
<keyword evidence="6" id="KW-0695">RNA-directed DNA polymerase</keyword>
<evidence type="ECO:0008006" key="12">
    <source>
        <dbReference type="Google" id="ProtNLM"/>
    </source>
</evidence>
<keyword evidence="1" id="KW-0808">Transferase</keyword>
<name>A0AAE0H269_9CHLO</name>
<dbReference type="Pfam" id="PF05869">
    <property type="entry name" value="Dam"/>
    <property type="match status" value="1"/>
</dbReference>
<evidence type="ECO:0000313" key="11">
    <source>
        <dbReference type="Proteomes" id="UP001190700"/>
    </source>
</evidence>
<dbReference type="InterPro" id="IPR012337">
    <property type="entry name" value="RNaseH-like_sf"/>
</dbReference>
<feature type="compositionally biased region" description="Low complexity" evidence="7">
    <location>
        <begin position="730"/>
        <end position="744"/>
    </location>
</feature>
<proteinExistence type="predicted"/>
<dbReference type="InterPro" id="IPR016197">
    <property type="entry name" value="Chromo-like_dom_sf"/>
</dbReference>
<dbReference type="Proteomes" id="UP001190700">
    <property type="component" value="Unassembled WGS sequence"/>
</dbReference>
<dbReference type="CDD" id="cd09274">
    <property type="entry name" value="RNase_HI_RT_Ty3"/>
    <property type="match status" value="1"/>
</dbReference>
<keyword evidence="4" id="KW-0255">Endonuclease</keyword>
<feature type="compositionally biased region" description="Low complexity" evidence="7">
    <location>
        <begin position="900"/>
        <end position="912"/>
    </location>
</feature>
<dbReference type="Pfam" id="PF17917">
    <property type="entry name" value="RT_RNaseH"/>
    <property type="match status" value="1"/>
</dbReference>
<keyword evidence="5" id="KW-0378">Hydrolase</keyword>
<dbReference type="SUPFAM" id="SSF54160">
    <property type="entry name" value="Chromo domain-like"/>
    <property type="match status" value="1"/>
</dbReference>
<dbReference type="Gene3D" id="3.10.20.370">
    <property type="match status" value="1"/>
</dbReference>
<evidence type="ECO:0000256" key="3">
    <source>
        <dbReference type="ARBA" id="ARBA00022722"/>
    </source>
</evidence>
<feature type="domain" description="Chromo" evidence="8">
    <location>
        <begin position="1793"/>
        <end position="1858"/>
    </location>
</feature>
<evidence type="ECO:0000259" key="9">
    <source>
        <dbReference type="PROSITE" id="PS50994"/>
    </source>
</evidence>
<dbReference type="InterPro" id="IPR041588">
    <property type="entry name" value="Integrase_H2C2"/>
</dbReference>
<sequence length="1890" mass="209934">MNPETPDTAKPAEEPEPADLTAYELVRKARIESNKRRMSSLVTQTILDPAQVVTSTVARKFAALGNKVLRDRILELSRKPTPKLQMTKVLLSSIEPAFIELNLTNLVNAMLAAKFREDPALKKVFDDAVTAQDALASKPSAGGKAVVKPRRGSRKTVGQNHGSEMKDLAAVARGKLLQDVQDGARKVSATKDNKTSLLHFQNDPTDPENVARFAMTDTLYGDTVSTPHLSKAMEIGKTIVLVDVPEWKGERLGHIIGRDDCARDPLNRSGVIFFIDFCVFHRNEFDCHYLDIAALRSYNMKVIVGAYVDDAYNACALEKVLGQTSCDVGLHVCVQDPVDNYYWPCVVSDIKETSKGVAHTHTFFDGYISATGVRKASLLIELRLDPLDVRVFAMKSQVVPDAKPPANTSTAEATALAAAETPTNTSPTTTPTAGNFPAAPTTLNASTQPCTPTSAPGDSIDMTMTSPRAVQLAPAAQARGAGGAQAARPRQPSLGVHTTEGVFSLHEWLPTNHVEGYLEAVGDVTQCLSVDLEELIHSLNSKEDLDTFFCDLALCSLKQHYLERVFDETKAMRQSDKESASDFFARLDARRDAVNFLAGRVAQCVHMSDQIMLTTFRAGLRYAGKVMRRLHQERLDISKPGEWEQRAREQDFPGTHVALLKLREIADNVETDMESKAADKLAAERASRPSPFSPSANSGRTPFFRNRAVSRPRAPLAVIGDSSVATAAAATSTTPTPASSVAAPGVRSPAVAPPWHQRHPPVVKKLQYAEHLADPGGRVKAWHWRRTRNTLPLEEAVNRVRRALRESPAAARALVDKMTARTRNFAHTRGIRLHTRAAALRTLIQQLQTAMDVEQGLYSAAGRQHHTPLASVPSENLGFAADLCSAWSELSPAEQRQAVRSSPPSSRPGTGPWERMDGGVQWGKPEHGVLAAARDDEGPLLLVFYAHLKGHQVQLLKKSLRFLGHTISADGCRPQHDKVAAQWAFEELKAALISAPVLALPDTKGAADGSAPFVVQTDASGIALGGVLMQDHGDGLRVIAYESRQFSAAEQNYHTGERELGALHHCTTVTWRHYLIFTNFRLQGDHRPLEWLMEPGRELSRRQARWYMDLVEVGVPRMEYIKGALLMVPDALSRRPDYKDLDAREGLREAGVLDPVSDLPTNPLTSIDAEETLSSTFPASTPPWIQELNSWLAAADTLQAADDAMADSEDLAYSFSHDLPTLDPSVVADLTHSQATKSPDTPQRQADPDPTPPDSAPVASRTRGRTSEALHTPLEKDAIAPTDVMSPTHTTSSPSARSKRPSAFTPSDRQDWRVRKSVFEKYQKQFGIFDVDACCDLAGHNRQVDRYWHDCLKEQWRGLHVWCNPPYSSSHLTIEAVLRKYVEEWRADPDNTSAVFILPDLQARAPAWRKLFRMAGMRVVEVIPTHNAQGEPTQLFESPDGRLFNLPWPVLVVYAPPSRSQPARIRYPRVSQPVLRSGDAAELRDAGPVQSDEKFLKALRAEYDRPGPLCDLRKRIKDSPHQCTRYFRLVGGVLWRVAAGRYQLVLGEDSPLREVVFWHSHDSHAAGHTGRDKTLERVLRRFWWKGATEDVGTWVASCATCQAELMRLMGLKVARTTPYNPRSDGQAEHTNRVIEDMLRSFVDANVTDWDLFATNVEFAINDSRSEATGYTPFELCCGVSPLSQLDLFLEAARGDARRRQGGVGTAHEFAAKFSSQLRDAKHRLELAQQRQREQFDRRHAQREYAIGDLVWIEAKNLTEKHRLKPYVSGKGEFAARDQPAIPEAVVVDGQREAHVERILSRRVRLVRGKELEEWKVRWTGYSKAHDQWRTRDKLEHGGPLQQLREFEAARISMEAQRRRNSDHTLCNPELECPRKCTPCPRCFCDICSNT</sequence>
<dbReference type="SMART" id="SM00298">
    <property type="entry name" value="CHROMO"/>
    <property type="match status" value="1"/>
</dbReference>
<keyword evidence="3" id="KW-0540">Nuclease</keyword>
<evidence type="ECO:0000256" key="2">
    <source>
        <dbReference type="ARBA" id="ARBA00022695"/>
    </source>
</evidence>
<dbReference type="GO" id="GO:0003677">
    <property type="term" value="F:DNA binding"/>
    <property type="evidence" value="ECO:0007669"/>
    <property type="project" value="InterPro"/>
</dbReference>
<dbReference type="GO" id="GO:0009007">
    <property type="term" value="F:site-specific DNA-methyltransferase (adenine-specific) activity"/>
    <property type="evidence" value="ECO:0007669"/>
    <property type="project" value="InterPro"/>
</dbReference>
<dbReference type="Pfam" id="PF00385">
    <property type="entry name" value="Chromo"/>
    <property type="match status" value="1"/>
</dbReference>
<dbReference type="Gene3D" id="1.10.340.70">
    <property type="match status" value="1"/>
</dbReference>
<dbReference type="InterPro" id="IPR023780">
    <property type="entry name" value="Chromo_domain"/>
</dbReference>
<dbReference type="GO" id="GO:0009307">
    <property type="term" value="P:DNA restriction-modification system"/>
    <property type="evidence" value="ECO:0007669"/>
    <property type="project" value="InterPro"/>
</dbReference>
<keyword evidence="2" id="KW-0548">Nucleotidyltransferase</keyword>
<evidence type="ECO:0000313" key="10">
    <source>
        <dbReference type="EMBL" id="KAK3288479.1"/>
    </source>
</evidence>
<dbReference type="PROSITE" id="PS50994">
    <property type="entry name" value="INTEGRASE"/>
    <property type="match status" value="1"/>
</dbReference>
<accession>A0AAE0H269</accession>
<dbReference type="SUPFAM" id="SSF53098">
    <property type="entry name" value="Ribonuclease H-like"/>
    <property type="match status" value="1"/>
</dbReference>
<reference evidence="10 11" key="1">
    <citation type="journal article" date="2015" name="Genome Biol. Evol.">
        <title>Comparative Genomics of a Bacterivorous Green Alga Reveals Evolutionary Causalities and Consequences of Phago-Mixotrophic Mode of Nutrition.</title>
        <authorList>
            <person name="Burns J.A."/>
            <person name="Paasch A."/>
            <person name="Narechania A."/>
            <person name="Kim E."/>
        </authorList>
    </citation>
    <scope>NUCLEOTIDE SEQUENCE [LARGE SCALE GENOMIC DNA]</scope>
    <source>
        <strain evidence="10 11">PLY_AMNH</strain>
    </source>
</reference>
<feature type="compositionally biased region" description="Low complexity" evidence="7">
    <location>
        <begin position="406"/>
        <end position="433"/>
    </location>
</feature>
<dbReference type="EMBL" id="LGRX02000464">
    <property type="protein sequence ID" value="KAK3288479.1"/>
    <property type="molecule type" value="Genomic_DNA"/>
</dbReference>
<feature type="region of interest" description="Disordered" evidence="7">
    <location>
        <begin position="894"/>
        <end position="920"/>
    </location>
</feature>
<feature type="region of interest" description="Disordered" evidence="7">
    <location>
        <begin position="139"/>
        <end position="162"/>
    </location>
</feature>
<dbReference type="GO" id="GO:0016787">
    <property type="term" value="F:hydrolase activity"/>
    <property type="evidence" value="ECO:0007669"/>
    <property type="project" value="UniProtKB-KW"/>
</dbReference>
<feature type="compositionally biased region" description="Basic and acidic residues" evidence="7">
    <location>
        <begin position="676"/>
        <end position="687"/>
    </location>
</feature>
<gene>
    <name evidence="10" type="ORF">CYMTET_4043</name>
</gene>
<feature type="region of interest" description="Disordered" evidence="7">
    <location>
        <begin position="1234"/>
        <end position="1309"/>
    </location>
</feature>
<feature type="compositionally biased region" description="Polar residues" evidence="7">
    <location>
        <begin position="441"/>
        <end position="452"/>
    </location>
</feature>
<feature type="compositionally biased region" description="Basic and acidic residues" evidence="7">
    <location>
        <begin position="1265"/>
        <end position="1278"/>
    </location>
</feature>
<dbReference type="InterPro" id="IPR008593">
    <property type="entry name" value="Dam_MeTrfase"/>
</dbReference>
<feature type="domain" description="Integrase catalytic" evidence="9">
    <location>
        <begin position="1590"/>
        <end position="1680"/>
    </location>
</feature>
<evidence type="ECO:0000256" key="1">
    <source>
        <dbReference type="ARBA" id="ARBA00022679"/>
    </source>
</evidence>
<dbReference type="InterPro" id="IPR000953">
    <property type="entry name" value="Chromo/chromo_shadow_dom"/>
</dbReference>
<feature type="region of interest" description="Disordered" evidence="7">
    <location>
        <begin position="400"/>
        <end position="452"/>
    </location>
</feature>
<feature type="compositionally biased region" description="Polar residues" evidence="7">
    <location>
        <begin position="1234"/>
        <end position="1244"/>
    </location>
</feature>
<dbReference type="InterPro" id="IPR050951">
    <property type="entry name" value="Retrovirus_Pol_polyprotein"/>
</dbReference>
<dbReference type="GO" id="GO:0015074">
    <property type="term" value="P:DNA integration"/>
    <property type="evidence" value="ECO:0007669"/>
    <property type="project" value="InterPro"/>
</dbReference>
<feature type="region of interest" description="Disordered" evidence="7">
    <location>
        <begin position="676"/>
        <end position="707"/>
    </location>
</feature>